<protein>
    <submittedName>
        <fullName evidence="2">Uncharacterized protein</fullName>
    </submittedName>
</protein>
<organism evidence="2 3">
    <name type="scientific">Monascus purpureus</name>
    <name type="common">Red mold</name>
    <name type="synonym">Monascus anka</name>
    <dbReference type="NCBI Taxonomy" id="5098"/>
    <lineage>
        <taxon>Eukaryota</taxon>
        <taxon>Fungi</taxon>
        <taxon>Dikarya</taxon>
        <taxon>Ascomycota</taxon>
        <taxon>Pezizomycotina</taxon>
        <taxon>Eurotiomycetes</taxon>
        <taxon>Eurotiomycetidae</taxon>
        <taxon>Eurotiales</taxon>
        <taxon>Aspergillaceae</taxon>
        <taxon>Monascus</taxon>
    </lineage>
</organism>
<feature type="region of interest" description="Disordered" evidence="1">
    <location>
        <begin position="1"/>
        <end position="150"/>
    </location>
</feature>
<proteinExistence type="predicted"/>
<evidence type="ECO:0000313" key="3">
    <source>
        <dbReference type="Proteomes" id="UP000319663"/>
    </source>
</evidence>
<dbReference type="AlphaFoldDB" id="A0A507R730"/>
<sequence length="241" mass="27732">MPLHLTEILYPRRRQQRRRHRQDEVYVSFPPSHAEGSTPTKATASPSQSQEIYETDAASQYSTSAPANASQDRRRSLSQGIASTVPGLRRTDSSRRRRDDKPQNSPRRHEDINTDRDSHLDSHPNPPTGYDIHQETNQRPSRSEEEENQDQIMHVQAPEYTNNTDDKEPTLPTYNDISGSVVVDHDGTIRFLSPQEVEERRETLQRAVHERMMGLPRLTESPWSPVQVPVQDDIPLPRYEP</sequence>
<comment type="caution">
    <text evidence="2">The sequence shown here is derived from an EMBL/GenBank/DDBJ whole genome shotgun (WGS) entry which is preliminary data.</text>
</comment>
<evidence type="ECO:0000256" key="1">
    <source>
        <dbReference type="SAM" id="MobiDB-lite"/>
    </source>
</evidence>
<dbReference type="Proteomes" id="UP000319663">
    <property type="component" value="Unassembled WGS sequence"/>
</dbReference>
<name>A0A507R730_MONPU</name>
<feature type="compositionally biased region" description="Polar residues" evidence="1">
    <location>
        <begin position="35"/>
        <end position="70"/>
    </location>
</feature>
<feature type="compositionally biased region" description="Basic and acidic residues" evidence="1">
    <location>
        <begin position="89"/>
        <end position="122"/>
    </location>
</feature>
<reference evidence="2 3" key="1">
    <citation type="submission" date="2019-06" db="EMBL/GenBank/DDBJ databases">
        <title>Wine fermentation using esterase from Monascus purpureus.</title>
        <authorList>
            <person name="Geng C."/>
            <person name="Zhang Y."/>
        </authorList>
    </citation>
    <scope>NUCLEOTIDE SEQUENCE [LARGE SCALE GENOMIC DNA]</scope>
    <source>
        <strain evidence="2">HQ1</strain>
    </source>
</reference>
<accession>A0A507R730</accession>
<dbReference type="EMBL" id="VIFY01000001">
    <property type="protein sequence ID" value="TQB77546.1"/>
    <property type="molecule type" value="Genomic_DNA"/>
</dbReference>
<keyword evidence="3" id="KW-1185">Reference proteome</keyword>
<feature type="compositionally biased region" description="Basic residues" evidence="1">
    <location>
        <begin position="11"/>
        <end position="20"/>
    </location>
</feature>
<evidence type="ECO:0000313" key="2">
    <source>
        <dbReference type="EMBL" id="TQB77546.1"/>
    </source>
</evidence>
<gene>
    <name evidence="2" type="ORF">MPDQ_000087</name>
</gene>
<feature type="region of interest" description="Disordered" evidence="1">
    <location>
        <begin position="219"/>
        <end position="241"/>
    </location>
</feature>